<dbReference type="GO" id="GO:0005886">
    <property type="term" value="C:plasma membrane"/>
    <property type="evidence" value="ECO:0007669"/>
    <property type="project" value="TreeGrafter"/>
</dbReference>
<protein>
    <submittedName>
        <fullName evidence="4">Cobalt-zinc-cadmium resistance protein CzcA</fullName>
    </submittedName>
</protein>
<evidence type="ECO:0000256" key="1">
    <source>
        <dbReference type="ARBA" id="ARBA00022692"/>
    </source>
</evidence>
<feature type="transmembrane region" description="Helical" evidence="3">
    <location>
        <begin position="12"/>
        <end position="32"/>
    </location>
</feature>
<dbReference type="InterPro" id="IPR027463">
    <property type="entry name" value="AcrB_DN_DC_subdom"/>
</dbReference>
<name>A0A3S5DHR9_KLEPN</name>
<dbReference type="Proteomes" id="UP000282433">
    <property type="component" value="Chromosome"/>
</dbReference>
<dbReference type="Pfam" id="PF00873">
    <property type="entry name" value="ACR_tran"/>
    <property type="match status" value="1"/>
</dbReference>
<evidence type="ECO:0000313" key="4">
    <source>
        <dbReference type="EMBL" id="VEB04820.1"/>
    </source>
</evidence>
<evidence type="ECO:0000313" key="5">
    <source>
        <dbReference type="Proteomes" id="UP000282433"/>
    </source>
</evidence>
<dbReference type="EMBL" id="LR134162">
    <property type="protein sequence ID" value="VEB04820.1"/>
    <property type="molecule type" value="Genomic_DNA"/>
</dbReference>
<sequence>MIEWIIRRSVANRFLVMMAALFLSIWGTWTIIHTPVDALPDLSDVQVIVKTRYPGQAPQIVENQVTWPLTTTMLSVPGAKTVRGFSQFGDSYVYVIFEDGTDPYWARSRVLEYLNQVQGKLPAGVSAEMGPDATGVGWVFEYALVDRSGKHDLAELRSLQDWFLKYELKTIPNVSEVASVGGVVKEYQIVVDPMKLTQYGISLGEVKSALDASNQEAGGSSVELAEAEYMVRASGYLQTLDDFKNIVLKTGDNGVPVYLGDVARGADWPGDAPRYRRA</sequence>
<keyword evidence="1 3" id="KW-0812">Transmembrane</keyword>
<keyword evidence="2 3" id="KW-1133">Transmembrane helix</keyword>
<dbReference type="Gene3D" id="3.30.70.1430">
    <property type="entry name" value="Multidrug efflux transporter AcrB pore domain"/>
    <property type="match status" value="1"/>
</dbReference>
<dbReference type="PANTHER" id="PTHR32063:SF19">
    <property type="entry name" value="CATION EFFLUX SYSTEM PROTEIN CUSA"/>
    <property type="match status" value="1"/>
</dbReference>
<reference evidence="4 5" key="1">
    <citation type="submission" date="2018-12" db="EMBL/GenBank/DDBJ databases">
        <authorList>
            <consortium name="Pathogen Informatics"/>
        </authorList>
    </citation>
    <scope>NUCLEOTIDE SEQUENCE [LARGE SCALE GENOMIC DNA]</scope>
    <source>
        <strain evidence="4 5">NCTC13635</strain>
    </source>
</reference>
<proteinExistence type="predicted"/>
<dbReference type="Gene3D" id="3.30.70.1320">
    <property type="entry name" value="Multidrug efflux transporter AcrB pore domain like"/>
    <property type="match status" value="1"/>
</dbReference>
<keyword evidence="3" id="KW-0472">Membrane</keyword>
<dbReference type="SUPFAM" id="SSF82693">
    <property type="entry name" value="Multidrug efflux transporter AcrB pore domain, PN1, PN2, PC1 and PC2 subdomains"/>
    <property type="match status" value="2"/>
</dbReference>
<dbReference type="PANTHER" id="PTHR32063">
    <property type="match status" value="1"/>
</dbReference>
<dbReference type="SUPFAM" id="SSF82714">
    <property type="entry name" value="Multidrug efflux transporter AcrB TolC docking domain, DN and DC subdomains"/>
    <property type="match status" value="1"/>
</dbReference>
<dbReference type="Gene3D" id="1.20.1640.10">
    <property type="entry name" value="Multidrug efflux transporter AcrB transmembrane domain"/>
    <property type="match status" value="1"/>
</dbReference>
<dbReference type="GO" id="GO:0042910">
    <property type="term" value="F:xenobiotic transmembrane transporter activity"/>
    <property type="evidence" value="ECO:0007669"/>
    <property type="project" value="TreeGrafter"/>
</dbReference>
<organism evidence="4 5">
    <name type="scientific">Klebsiella pneumoniae</name>
    <dbReference type="NCBI Taxonomy" id="573"/>
    <lineage>
        <taxon>Bacteria</taxon>
        <taxon>Pseudomonadati</taxon>
        <taxon>Pseudomonadota</taxon>
        <taxon>Gammaproteobacteria</taxon>
        <taxon>Enterobacterales</taxon>
        <taxon>Enterobacteriaceae</taxon>
        <taxon>Klebsiella/Raoultella group</taxon>
        <taxon>Klebsiella</taxon>
        <taxon>Klebsiella pneumoniae complex</taxon>
    </lineage>
</organism>
<dbReference type="Gene3D" id="3.30.2090.10">
    <property type="entry name" value="Multidrug efflux transporter AcrB TolC docking domain, DN and DC subdomains"/>
    <property type="match status" value="1"/>
</dbReference>
<accession>A0A3S5DHR9</accession>
<dbReference type="InterPro" id="IPR001036">
    <property type="entry name" value="Acrflvin-R"/>
</dbReference>
<evidence type="ECO:0000256" key="3">
    <source>
        <dbReference type="SAM" id="Phobius"/>
    </source>
</evidence>
<evidence type="ECO:0000256" key="2">
    <source>
        <dbReference type="ARBA" id="ARBA00022989"/>
    </source>
</evidence>
<dbReference type="AlphaFoldDB" id="A0A3S5DHR9"/>
<gene>
    <name evidence="4" type="primary">cusA_3</name>
    <name evidence="4" type="ORF">NCTC13635_04740</name>
</gene>